<name>A0A3B0T3X4_9ZZZZ</name>
<dbReference type="GO" id="GO:0071949">
    <property type="term" value="F:FAD binding"/>
    <property type="evidence" value="ECO:0007669"/>
    <property type="project" value="InterPro"/>
</dbReference>
<organism evidence="6">
    <name type="scientific">hydrothermal vent metagenome</name>
    <dbReference type="NCBI Taxonomy" id="652676"/>
    <lineage>
        <taxon>unclassified sequences</taxon>
        <taxon>metagenomes</taxon>
        <taxon>ecological metagenomes</taxon>
    </lineage>
</organism>
<dbReference type="PANTHER" id="PTHR46496">
    <property type="match status" value="1"/>
</dbReference>
<dbReference type="Gene3D" id="3.50.50.60">
    <property type="entry name" value="FAD/NAD(P)-binding domain"/>
    <property type="match status" value="1"/>
</dbReference>
<evidence type="ECO:0000256" key="3">
    <source>
        <dbReference type="ARBA" id="ARBA00022827"/>
    </source>
</evidence>
<evidence type="ECO:0000259" key="5">
    <source>
        <dbReference type="Pfam" id="PF01494"/>
    </source>
</evidence>
<accession>A0A3B0T3X4</accession>
<dbReference type="InterPro" id="IPR002938">
    <property type="entry name" value="FAD-bd"/>
</dbReference>
<dbReference type="AlphaFoldDB" id="A0A3B0T3X4"/>
<evidence type="ECO:0000256" key="4">
    <source>
        <dbReference type="ARBA" id="ARBA00023002"/>
    </source>
</evidence>
<evidence type="ECO:0000256" key="2">
    <source>
        <dbReference type="ARBA" id="ARBA00022630"/>
    </source>
</evidence>
<dbReference type="GO" id="GO:0016491">
    <property type="term" value="F:oxidoreductase activity"/>
    <property type="evidence" value="ECO:0007669"/>
    <property type="project" value="UniProtKB-KW"/>
</dbReference>
<proteinExistence type="predicted"/>
<dbReference type="PANTHER" id="PTHR46496:SF1">
    <property type="entry name" value="ZEAXANTHIN EPOXIDASE, CHLOROPLASTIC"/>
    <property type="match status" value="1"/>
</dbReference>
<reference evidence="6" key="1">
    <citation type="submission" date="2018-06" db="EMBL/GenBank/DDBJ databases">
        <authorList>
            <person name="Zhirakovskaya E."/>
        </authorList>
    </citation>
    <scope>NUCLEOTIDE SEQUENCE</scope>
</reference>
<dbReference type="EMBL" id="UOEL01000036">
    <property type="protein sequence ID" value="VAW10753.1"/>
    <property type="molecule type" value="Genomic_DNA"/>
</dbReference>
<dbReference type="InterPro" id="IPR036188">
    <property type="entry name" value="FAD/NAD-bd_sf"/>
</dbReference>
<keyword evidence="3" id="KW-0274">FAD</keyword>
<gene>
    <name evidence="6" type="ORF">MNBD_BACTEROID03-735</name>
</gene>
<comment type="cofactor">
    <cofactor evidence="1">
        <name>FAD</name>
        <dbReference type="ChEBI" id="CHEBI:57692"/>
    </cofactor>
</comment>
<dbReference type="SUPFAM" id="SSF51905">
    <property type="entry name" value="FAD/NAD(P)-binding domain"/>
    <property type="match status" value="1"/>
</dbReference>
<keyword evidence="4" id="KW-0560">Oxidoreductase</keyword>
<dbReference type="Pfam" id="PF01494">
    <property type="entry name" value="FAD_binding_3"/>
    <property type="match status" value="1"/>
</dbReference>
<dbReference type="PRINTS" id="PR00420">
    <property type="entry name" value="RNGMNOXGNASE"/>
</dbReference>
<evidence type="ECO:0000256" key="1">
    <source>
        <dbReference type="ARBA" id="ARBA00001974"/>
    </source>
</evidence>
<sequence>MKITIIGAGIGGLTTAIALKKKGFEVAIFEATSKFKKAGSGINLALNAMQVYKHLGLYDDIFKAGSYTNIMAITDEKLNPLSVVDLKQFEEKHNVKSVAIHRATLHQILLDNLCDTPIYLGKKLNSLEQTNGEVNLQFEDGTKHQTKVLIGADGIHSAVRKSIFNNTELRIAKQICWRGIAKVKLPEKYQTELNEPWGKGKRFGFVSIGNNEYYWYALANYKKDFQKEFKDVNLPNFYSNFHPLVVKIIKSTAKENILTNEMADLKPILSWYGKNVCLLGDSAHATTPNLGQGACQAIESAMVLANCLTKHKTGTNAFKEYENTRMKKAISIVNTSWRIGKMAHLENNILIRLRNFILRITPQKIATKQTEHIFEINS</sequence>
<feature type="domain" description="FAD-binding" evidence="5">
    <location>
        <begin position="2"/>
        <end position="329"/>
    </location>
</feature>
<protein>
    <submittedName>
        <fullName evidence="6">Uncharacterized oxidoreductase</fullName>
    </submittedName>
</protein>
<evidence type="ECO:0000313" key="6">
    <source>
        <dbReference type="EMBL" id="VAW10753.1"/>
    </source>
</evidence>
<keyword evidence="2" id="KW-0285">Flavoprotein</keyword>